<gene>
    <name evidence="2" type="ORF">PLEPLA_LOCUS21429</name>
</gene>
<name>A0A9N7YQV2_PLEPL</name>
<dbReference type="Proteomes" id="UP001153269">
    <property type="component" value="Unassembled WGS sequence"/>
</dbReference>
<dbReference type="EMBL" id="CADEAL010001557">
    <property type="protein sequence ID" value="CAB1433339.1"/>
    <property type="molecule type" value="Genomic_DNA"/>
</dbReference>
<accession>A0A9N7YQV2</accession>
<feature type="region of interest" description="Disordered" evidence="1">
    <location>
        <begin position="62"/>
        <end position="82"/>
    </location>
</feature>
<keyword evidence="3" id="KW-1185">Reference proteome</keyword>
<sequence length="82" mass="8601">MGTQSRQPPSIRLSDRGGVCPQVSICAPAAEIGSNSAAASVSRDGLQHLHLLQERPLLTLPLTEHSNNASPNAPPLNACLHE</sequence>
<dbReference type="AlphaFoldDB" id="A0A9N7YQV2"/>
<evidence type="ECO:0000313" key="2">
    <source>
        <dbReference type="EMBL" id="CAB1433339.1"/>
    </source>
</evidence>
<comment type="caution">
    <text evidence="2">The sequence shown here is derived from an EMBL/GenBank/DDBJ whole genome shotgun (WGS) entry which is preliminary data.</text>
</comment>
<reference evidence="2" key="1">
    <citation type="submission" date="2020-03" db="EMBL/GenBank/DDBJ databases">
        <authorList>
            <person name="Weist P."/>
        </authorList>
    </citation>
    <scope>NUCLEOTIDE SEQUENCE</scope>
</reference>
<protein>
    <submittedName>
        <fullName evidence="2">Uncharacterized protein</fullName>
    </submittedName>
</protein>
<evidence type="ECO:0000256" key="1">
    <source>
        <dbReference type="SAM" id="MobiDB-lite"/>
    </source>
</evidence>
<organism evidence="2 3">
    <name type="scientific">Pleuronectes platessa</name>
    <name type="common">European plaice</name>
    <dbReference type="NCBI Taxonomy" id="8262"/>
    <lineage>
        <taxon>Eukaryota</taxon>
        <taxon>Metazoa</taxon>
        <taxon>Chordata</taxon>
        <taxon>Craniata</taxon>
        <taxon>Vertebrata</taxon>
        <taxon>Euteleostomi</taxon>
        <taxon>Actinopterygii</taxon>
        <taxon>Neopterygii</taxon>
        <taxon>Teleostei</taxon>
        <taxon>Neoteleostei</taxon>
        <taxon>Acanthomorphata</taxon>
        <taxon>Carangaria</taxon>
        <taxon>Pleuronectiformes</taxon>
        <taxon>Pleuronectoidei</taxon>
        <taxon>Pleuronectidae</taxon>
        <taxon>Pleuronectes</taxon>
    </lineage>
</organism>
<proteinExistence type="predicted"/>
<evidence type="ECO:0000313" key="3">
    <source>
        <dbReference type="Proteomes" id="UP001153269"/>
    </source>
</evidence>